<organism evidence="2 3">
    <name type="scientific">Fusarium oxysporum</name>
    <name type="common">Fusarium vascular wilt</name>
    <dbReference type="NCBI Taxonomy" id="5507"/>
    <lineage>
        <taxon>Eukaryota</taxon>
        <taxon>Fungi</taxon>
        <taxon>Dikarya</taxon>
        <taxon>Ascomycota</taxon>
        <taxon>Pezizomycotina</taxon>
        <taxon>Sordariomycetes</taxon>
        <taxon>Hypocreomycetidae</taxon>
        <taxon>Hypocreales</taxon>
        <taxon>Nectriaceae</taxon>
        <taxon>Fusarium</taxon>
        <taxon>Fusarium oxysporum species complex</taxon>
    </lineage>
</organism>
<evidence type="ECO:0000313" key="3">
    <source>
        <dbReference type="Proteomes" id="UP000285860"/>
    </source>
</evidence>
<comment type="caution">
    <text evidence="2">The sequence shown here is derived from an EMBL/GenBank/DDBJ whole genome shotgun (WGS) entry which is preliminary data.</text>
</comment>
<dbReference type="EMBL" id="MRCY01000484">
    <property type="protein sequence ID" value="RKK85234.1"/>
    <property type="molecule type" value="Genomic_DNA"/>
</dbReference>
<gene>
    <name evidence="2" type="ORF">BFJ68_g17281</name>
</gene>
<accession>A0A420NY64</accession>
<dbReference type="OrthoDB" id="5064746at2759"/>
<dbReference type="VEuPathDB" id="FungiDB:FOZG_17438"/>
<proteinExistence type="predicted"/>
<feature type="compositionally biased region" description="Polar residues" evidence="1">
    <location>
        <begin position="253"/>
        <end position="265"/>
    </location>
</feature>
<feature type="region of interest" description="Disordered" evidence="1">
    <location>
        <begin position="243"/>
        <end position="265"/>
    </location>
</feature>
<protein>
    <submittedName>
        <fullName evidence="2">Uncharacterized protein</fullName>
    </submittedName>
</protein>
<evidence type="ECO:0000256" key="1">
    <source>
        <dbReference type="SAM" id="MobiDB-lite"/>
    </source>
</evidence>
<name>A0A420NY64_FUSOX</name>
<reference evidence="2 3" key="1">
    <citation type="journal article" date="2018" name="Sci. Rep.">
        <title>Characterisation of pathogen-specific regions and novel effector candidates in Fusarium oxysporum f. sp. cepae.</title>
        <authorList>
            <person name="Armitage A.D."/>
            <person name="Taylor A."/>
            <person name="Sobczyk M.K."/>
            <person name="Baxter L."/>
            <person name="Greenfield B.P."/>
            <person name="Bates H.J."/>
            <person name="Wilson F."/>
            <person name="Jackson A.C."/>
            <person name="Ott S."/>
            <person name="Harrison R.J."/>
            <person name="Clarkson J.P."/>
        </authorList>
    </citation>
    <scope>NUCLEOTIDE SEQUENCE [LARGE SCALE GENOMIC DNA]</scope>
    <source>
        <strain evidence="2 3">Fo_A28</strain>
    </source>
</reference>
<dbReference type="AlphaFoldDB" id="A0A420NY64"/>
<evidence type="ECO:0000313" key="2">
    <source>
        <dbReference type="EMBL" id="RKK85234.1"/>
    </source>
</evidence>
<dbReference type="Proteomes" id="UP000285860">
    <property type="component" value="Unassembled WGS sequence"/>
</dbReference>
<sequence>MASSTTAPQLHSSLIEAENRITRLEGQKDLAVLDSRCYEVMLAMVYNEKLFNAHEKHMQGLEGAKVKHAKECDRLQTETVLDEMIQEYLPSKPSDDHSIDAREFVRETLREWIRIGQFFLKLIAEFGWGAMIAPGLSIKQDYFKDMGQEELDELMEFIQYHYGTTSWRKELLGISPTVFTLITQGIPEGQTPKILTEERGKTGLVDLPLSEWFRFIPITDGKPSQAPESRFSPLEQDILRRVPCPASKRTESEGQNNSLSVLSSA</sequence>